<reference evidence="1" key="1">
    <citation type="journal article" date="2014" name="Front. Microbiol.">
        <title>High frequency of phylogenetically diverse reductive dehalogenase-homologous genes in deep subseafloor sedimentary metagenomes.</title>
        <authorList>
            <person name="Kawai M."/>
            <person name="Futagami T."/>
            <person name="Toyoda A."/>
            <person name="Takaki Y."/>
            <person name="Nishi S."/>
            <person name="Hori S."/>
            <person name="Arai W."/>
            <person name="Tsubouchi T."/>
            <person name="Morono Y."/>
            <person name="Uchiyama I."/>
            <person name="Ito T."/>
            <person name="Fujiyama A."/>
            <person name="Inagaki F."/>
            <person name="Takami H."/>
        </authorList>
    </citation>
    <scope>NUCLEOTIDE SEQUENCE</scope>
    <source>
        <strain evidence="1">Expedition CK06-06</strain>
    </source>
</reference>
<organism evidence="1">
    <name type="scientific">marine sediment metagenome</name>
    <dbReference type="NCBI Taxonomy" id="412755"/>
    <lineage>
        <taxon>unclassified sequences</taxon>
        <taxon>metagenomes</taxon>
        <taxon>ecological metagenomes</taxon>
    </lineage>
</organism>
<name>X1AHK0_9ZZZZ</name>
<comment type="caution">
    <text evidence="1">The sequence shown here is derived from an EMBL/GenBank/DDBJ whole genome shotgun (WGS) entry which is preliminary data.</text>
</comment>
<evidence type="ECO:0000313" key="1">
    <source>
        <dbReference type="EMBL" id="GAG69232.1"/>
    </source>
</evidence>
<proteinExistence type="predicted"/>
<dbReference type="AlphaFoldDB" id="X1AHK0"/>
<protein>
    <submittedName>
        <fullName evidence="1">Uncharacterized protein</fullName>
    </submittedName>
</protein>
<dbReference type="EMBL" id="BART01009487">
    <property type="protein sequence ID" value="GAG69232.1"/>
    <property type="molecule type" value="Genomic_DNA"/>
</dbReference>
<gene>
    <name evidence="1" type="ORF">S01H4_21017</name>
</gene>
<accession>X1AHK0</accession>
<sequence length="55" mass="6084">MTTITLKSDAIIDIDGTDENADWTKTSENRKSEKAIHDALARKHKSGSVKVNVRS</sequence>